<dbReference type="SMART" id="SM00855">
    <property type="entry name" value="PGAM"/>
    <property type="match status" value="1"/>
</dbReference>
<name>A0A8H9I199_9GAMM</name>
<comment type="caution">
    <text evidence="1">The sequence shown here is derived from an EMBL/GenBank/DDBJ whole genome shotgun (WGS) entry which is preliminary data.</text>
</comment>
<dbReference type="Pfam" id="PF00300">
    <property type="entry name" value="His_Phos_1"/>
    <property type="match status" value="1"/>
</dbReference>
<dbReference type="InterPro" id="IPR004449">
    <property type="entry name" value="SixA"/>
</dbReference>
<keyword evidence="2" id="KW-1185">Reference proteome</keyword>
<dbReference type="NCBIfam" id="TIGR00249">
    <property type="entry name" value="sixA"/>
    <property type="match status" value="1"/>
</dbReference>
<accession>A0A8H9I199</accession>
<dbReference type="InterPro" id="IPR013078">
    <property type="entry name" value="His_Pase_superF_clade-1"/>
</dbReference>
<reference evidence="2" key="1">
    <citation type="journal article" date="2019" name="Int. J. Syst. Evol. Microbiol.">
        <title>The Global Catalogue of Microorganisms (GCM) 10K type strain sequencing project: providing services to taxonomists for standard genome sequencing and annotation.</title>
        <authorList>
            <consortium name="The Broad Institute Genomics Platform"/>
            <consortium name="The Broad Institute Genome Sequencing Center for Infectious Disease"/>
            <person name="Wu L."/>
            <person name="Ma J."/>
        </authorList>
    </citation>
    <scope>NUCLEOTIDE SEQUENCE [LARGE SCALE GENOMIC DNA]</scope>
    <source>
        <strain evidence="2">KCTC 22154</strain>
    </source>
</reference>
<dbReference type="Gene3D" id="3.40.50.1240">
    <property type="entry name" value="Phosphoglycerate mutase-like"/>
    <property type="match status" value="1"/>
</dbReference>
<evidence type="ECO:0000313" key="2">
    <source>
        <dbReference type="Proteomes" id="UP000623776"/>
    </source>
</evidence>
<sequence>MSDQGNQALRHGGASPLLIMRHGEAAPGFPDPVRALTRRGEQEAGAMARWLAARVSEGELATPVLYASPYVRAQQTAEHIRDALGIPLNTLPFITPDDPASDVAEWLMAQQPQGPIMLVSHMPLVGELAGLLIEGSPSQGLGFPTAAIAELEADVWAAGCAQLQRFTQPSQL</sequence>
<organism evidence="1 2">
    <name type="scientific">Vreelandella hamiltonii</name>
    <dbReference type="NCBI Taxonomy" id="502829"/>
    <lineage>
        <taxon>Bacteria</taxon>
        <taxon>Pseudomonadati</taxon>
        <taxon>Pseudomonadota</taxon>
        <taxon>Gammaproteobacteria</taxon>
        <taxon>Oceanospirillales</taxon>
        <taxon>Halomonadaceae</taxon>
        <taxon>Vreelandella</taxon>
    </lineage>
</organism>
<dbReference type="InterPro" id="IPR029033">
    <property type="entry name" value="His_PPase_superfam"/>
</dbReference>
<dbReference type="SUPFAM" id="SSF53254">
    <property type="entry name" value="Phosphoglycerate mutase-like"/>
    <property type="match status" value="1"/>
</dbReference>
<dbReference type="EMBL" id="BMXN01000003">
    <property type="protein sequence ID" value="GGW21356.1"/>
    <property type="molecule type" value="Genomic_DNA"/>
</dbReference>
<dbReference type="CDD" id="cd07067">
    <property type="entry name" value="HP_PGM_like"/>
    <property type="match status" value="1"/>
</dbReference>
<dbReference type="GO" id="GO:0101006">
    <property type="term" value="F:protein histidine phosphatase activity"/>
    <property type="evidence" value="ECO:0007669"/>
    <property type="project" value="InterPro"/>
</dbReference>
<dbReference type="GO" id="GO:0005737">
    <property type="term" value="C:cytoplasm"/>
    <property type="evidence" value="ECO:0007669"/>
    <property type="project" value="InterPro"/>
</dbReference>
<evidence type="ECO:0000313" key="1">
    <source>
        <dbReference type="EMBL" id="GGW21356.1"/>
    </source>
</evidence>
<protein>
    <submittedName>
        <fullName evidence="1">Phosphohistidine phosphatase SixA</fullName>
    </submittedName>
</protein>
<dbReference type="RefSeq" id="WP_052196368.1">
    <property type="nucleotide sequence ID" value="NZ_BMXN01000003.1"/>
</dbReference>
<gene>
    <name evidence="1" type="ORF">GCM10007157_08050</name>
</gene>
<proteinExistence type="predicted"/>
<dbReference type="AlphaFoldDB" id="A0A8H9I199"/>
<dbReference type="Proteomes" id="UP000623776">
    <property type="component" value="Unassembled WGS sequence"/>
</dbReference>